<dbReference type="InterPro" id="IPR036691">
    <property type="entry name" value="Endo/exonu/phosph_ase_sf"/>
</dbReference>
<dbReference type="AlphaFoldDB" id="A0A4P9YDN0"/>
<dbReference type="Gene3D" id="3.60.10.10">
    <property type="entry name" value="Endonuclease/exonuclease/phosphatase"/>
    <property type="match status" value="1"/>
</dbReference>
<protein>
    <recommendedName>
        <fullName evidence="3">Endonuclease/exonuclease/phosphatase domain-containing protein</fullName>
    </recommendedName>
</protein>
<organism evidence="1 2">
    <name type="scientific">Rozella allomycis (strain CSF55)</name>
    <dbReference type="NCBI Taxonomy" id="988480"/>
    <lineage>
        <taxon>Eukaryota</taxon>
        <taxon>Fungi</taxon>
        <taxon>Fungi incertae sedis</taxon>
        <taxon>Cryptomycota</taxon>
        <taxon>Cryptomycota incertae sedis</taxon>
        <taxon>Rozella</taxon>
    </lineage>
</organism>
<accession>A0A4P9YDN0</accession>
<proteinExistence type="predicted"/>
<dbReference type="EMBL" id="ML006283">
    <property type="protein sequence ID" value="RKP16731.1"/>
    <property type="molecule type" value="Genomic_DNA"/>
</dbReference>
<sequence length="215" mass="24598">MQLITYLKNNGHLFNTQWIQVDGKSSKGEHPLVSAINKLENEYGNGNTTFELTLPVAPTVDKLQTWSKIRNTYNGLDMEDVVHHESYFNILSPQEQSIAPSKRYLLSWHKSSPLSNNYTVCHDGYTQKHHGMAVIVHKSLTNYIQQINHHRNRAASIFSHHNQLHVLLISHHYPTNKQSTKIEPLETHIMTVVVVHQNTPIILTGDWNATFAPSH</sequence>
<name>A0A4P9YDN0_ROZAC</name>
<evidence type="ECO:0000313" key="1">
    <source>
        <dbReference type="EMBL" id="RKP16731.1"/>
    </source>
</evidence>
<evidence type="ECO:0008006" key="3">
    <source>
        <dbReference type="Google" id="ProtNLM"/>
    </source>
</evidence>
<dbReference type="Proteomes" id="UP000281549">
    <property type="component" value="Unassembled WGS sequence"/>
</dbReference>
<gene>
    <name evidence="1" type="ORF">ROZALSC1DRAFT_24950</name>
</gene>
<evidence type="ECO:0000313" key="2">
    <source>
        <dbReference type="Proteomes" id="UP000281549"/>
    </source>
</evidence>
<dbReference type="SUPFAM" id="SSF56219">
    <property type="entry name" value="DNase I-like"/>
    <property type="match status" value="1"/>
</dbReference>
<reference evidence="2" key="1">
    <citation type="journal article" date="2018" name="Nat. Microbiol.">
        <title>Leveraging single-cell genomics to expand the fungal tree of life.</title>
        <authorList>
            <person name="Ahrendt S.R."/>
            <person name="Quandt C.A."/>
            <person name="Ciobanu D."/>
            <person name="Clum A."/>
            <person name="Salamov A."/>
            <person name="Andreopoulos B."/>
            <person name="Cheng J.F."/>
            <person name="Woyke T."/>
            <person name="Pelin A."/>
            <person name="Henrissat B."/>
            <person name="Reynolds N.K."/>
            <person name="Benny G.L."/>
            <person name="Smith M.E."/>
            <person name="James T.Y."/>
            <person name="Grigoriev I.V."/>
        </authorList>
    </citation>
    <scope>NUCLEOTIDE SEQUENCE [LARGE SCALE GENOMIC DNA]</scope>
    <source>
        <strain evidence="2">CSF55</strain>
    </source>
</reference>